<reference evidence="2 3" key="1">
    <citation type="submission" date="2016-03" db="EMBL/GenBank/DDBJ databases">
        <title>Choanephora cucurbitarum.</title>
        <authorList>
            <person name="Min B."/>
            <person name="Park H."/>
            <person name="Park J.-H."/>
            <person name="Shin H.-D."/>
            <person name="Choi I.-G."/>
        </authorList>
    </citation>
    <scope>NUCLEOTIDE SEQUENCE [LARGE SCALE GENOMIC DNA]</scope>
    <source>
        <strain evidence="2 3">KUS-F28377</strain>
    </source>
</reference>
<feature type="compositionally biased region" description="Low complexity" evidence="1">
    <location>
        <begin position="393"/>
        <end position="402"/>
    </location>
</feature>
<dbReference type="OrthoDB" id="2281123at2759"/>
<sequence>MLLDKMGSKSKPNRKPNKKKAVSSVHPYVEAVQSKLSLTQEDYNKLEEYENKRELTTEELAQKQKLKTTIEAYEDLLLDYNTSSSTKAKLRSYQDREAHEARQRNEAQILELLNLFYLVRVGSLGTFDPIDFPNKESLLRAAMDACDQMVGASIYCKVYHSSQVRLRKKEHIVATLKKLETGSSELIMEGISFNQIKEFMQHIWDYATCVQEEENEKNDVDDNNPNHSKHEEDVLEQPKEEEREEERKPKNNKEDTVVEQQQKDEHQEGDNKISANGKEEAILEESTEEGKDHQTEEKEEEGWGEPPAAQKDTWTQQEQDDDKPTSSWDQVDTVVTQDAQQDWNPPTQDYADANDNWRRRDSTDNYNKRGRGSSNSRSRGTRARGRGRGSSRGHGSTLSRGSSRGRGRGRGGRDEMMTDTI</sequence>
<dbReference type="EMBL" id="LUGH01000631">
    <property type="protein sequence ID" value="OBZ83615.1"/>
    <property type="molecule type" value="Genomic_DNA"/>
</dbReference>
<organism evidence="2 3">
    <name type="scientific">Choanephora cucurbitarum</name>
    <dbReference type="NCBI Taxonomy" id="101091"/>
    <lineage>
        <taxon>Eukaryota</taxon>
        <taxon>Fungi</taxon>
        <taxon>Fungi incertae sedis</taxon>
        <taxon>Mucoromycota</taxon>
        <taxon>Mucoromycotina</taxon>
        <taxon>Mucoromycetes</taxon>
        <taxon>Mucorales</taxon>
        <taxon>Mucorineae</taxon>
        <taxon>Choanephoraceae</taxon>
        <taxon>Choanephoroideae</taxon>
        <taxon>Choanephora</taxon>
    </lineage>
</organism>
<dbReference type="STRING" id="101091.A0A1C7N3A6"/>
<dbReference type="InParanoid" id="A0A1C7N3A6"/>
<evidence type="ECO:0000256" key="1">
    <source>
        <dbReference type="SAM" id="MobiDB-lite"/>
    </source>
</evidence>
<keyword evidence="3" id="KW-1185">Reference proteome</keyword>
<gene>
    <name evidence="2" type="ORF">A0J61_08334</name>
</gene>
<accession>A0A1C7N3A6</accession>
<evidence type="ECO:0008006" key="4">
    <source>
        <dbReference type="Google" id="ProtNLM"/>
    </source>
</evidence>
<feature type="compositionally biased region" description="Basic and acidic residues" evidence="1">
    <location>
        <begin position="411"/>
        <end position="421"/>
    </location>
</feature>
<proteinExistence type="predicted"/>
<evidence type="ECO:0000313" key="3">
    <source>
        <dbReference type="Proteomes" id="UP000093000"/>
    </source>
</evidence>
<evidence type="ECO:0000313" key="2">
    <source>
        <dbReference type="EMBL" id="OBZ83615.1"/>
    </source>
</evidence>
<dbReference type="Proteomes" id="UP000093000">
    <property type="component" value="Unassembled WGS sequence"/>
</dbReference>
<protein>
    <recommendedName>
        <fullName evidence="4">Caprin-1 dimerization domain-containing protein</fullName>
    </recommendedName>
</protein>
<feature type="compositionally biased region" description="Basic and acidic residues" evidence="1">
    <location>
        <begin position="228"/>
        <end position="281"/>
    </location>
</feature>
<feature type="compositionally biased region" description="Basic residues" evidence="1">
    <location>
        <begin position="379"/>
        <end position="391"/>
    </location>
</feature>
<name>A0A1C7N3A6_9FUNG</name>
<comment type="caution">
    <text evidence="2">The sequence shown here is derived from an EMBL/GenBank/DDBJ whole genome shotgun (WGS) entry which is preliminary data.</text>
</comment>
<dbReference type="AlphaFoldDB" id="A0A1C7N3A6"/>
<feature type="region of interest" description="Disordered" evidence="1">
    <location>
        <begin position="214"/>
        <end position="421"/>
    </location>
</feature>
<feature type="compositionally biased region" description="Low complexity" evidence="1">
    <location>
        <begin position="329"/>
        <end position="342"/>
    </location>
</feature>
<feature type="compositionally biased region" description="Basic and acidic residues" evidence="1">
    <location>
        <begin position="355"/>
        <end position="367"/>
    </location>
</feature>
<feature type="compositionally biased region" description="Basic residues" evidence="1">
    <location>
        <begin position="11"/>
        <end position="21"/>
    </location>
</feature>
<feature type="region of interest" description="Disordered" evidence="1">
    <location>
        <begin position="1"/>
        <end position="24"/>
    </location>
</feature>